<protein>
    <recommendedName>
        <fullName evidence="3">Coenzyme A biosynthesis bifunctional protein CoaBC</fullName>
    </recommendedName>
    <alternativeName>
        <fullName evidence="3">DNA/pantothenate metabolism flavoprotein</fullName>
    </alternativeName>
    <alternativeName>
        <fullName evidence="3">Phosphopantothenoylcysteine synthetase/decarboxylase</fullName>
        <shortName evidence="3">PPCS-PPCDC</shortName>
    </alternativeName>
    <domain>
        <recommendedName>
            <fullName evidence="3">Phosphopantothenoylcysteine decarboxylase</fullName>
            <shortName evidence="3">PPC decarboxylase</shortName>
            <shortName evidence="3">PPC-DC</shortName>
            <ecNumber evidence="3">4.1.1.36</ecNumber>
        </recommendedName>
        <alternativeName>
            <fullName evidence="3">CoaC</fullName>
        </alternativeName>
    </domain>
    <domain>
        <recommendedName>
            <fullName evidence="3">Phosphopantothenate--cysteine ligase</fullName>
            <ecNumber evidence="3">6.3.2.5</ecNumber>
        </recommendedName>
        <alternativeName>
            <fullName evidence="3">CoaB</fullName>
        </alternativeName>
        <alternativeName>
            <fullName evidence="3">Phosphopantothenoylcysteine synthetase</fullName>
            <shortName evidence="3">PPC synthetase</shortName>
            <shortName evidence="3">PPC-S</shortName>
        </alternativeName>
    </domain>
</protein>
<feature type="binding site" evidence="3">
    <location>
        <position position="323"/>
    </location>
    <ligand>
        <name>CTP</name>
        <dbReference type="ChEBI" id="CHEBI:37563"/>
    </ligand>
</feature>
<dbReference type="PANTHER" id="PTHR14359">
    <property type="entry name" value="HOMO-OLIGOMERIC FLAVIN CONTAINING CYS DECARBOXYLASE FAMILY"/>
    <property type="match status" value="1"/>
</dbReference>
<comment type="function">
    <text evidence="4">Catalyzes two steps in the biosynthesis of coenzyme A. In the first step cysteine is conjugated to 4'-phosphopantothenate to form 4-phosphopantothenoylcysteine, in the latter compound is decarboxylated to form 4'-phosphopantotheine.</text>
</comment>
<evidence type="ECO:0000259" key="6">
    <source>
        <dbReference type="Pfam" id="PF04127"/>
    </source>
</evidence>
<evidence type="ECO:0000256" key="4">
    <source>
        <dbReference type="RuleBase" id="RU364078"/>
    </source>
</evidence>
<comment type="similarity">
    <text evidence="3 4">In the N-terminal section; belongs to the HFCD (homo-oligomeric flavin containing Cys decarboxylase) superfamily.</text>
</comment>
<dbReference type="Pfam" id="PF04127">
    <property type="entry name" value="DFP"/>
    <property type="match status" value="1"/>
</dbReference>
<gene>
    <name evidence="3" type="primary">coaBC</name>
    <name evidence="7" type="ORF">EDC57_0374</name>
</gene>
<dbReference type="EC" id="4.1.1.36" evidence="3"/>
<feature type="active site" description="Proton donor" evidence="3">
    <location>
        <position position="159"/>
    </location>
</feature>
<keyword evidence="3 4" id="KW-0436">Ligase</keyword>
<keyword evidence="3 4" id="KW-0285">Flavoprotein</keyword>
<dbReference type="InterPro" id="IPR035929">
    <property type="entry name" value="CoaB-like_sf"/>
</dbReference>
<comment type="cofactor">
    <cofactor evidence="3">
        <name>FMN</name>
        <dbReference type="ChEBI" id="CHEBI:58210"/>
    </cofactor>
    <text evidence="3">Binds 1 FMN per subunit.</text>
</comment>
<dbReference type="NCBIfam" id="TIGR00521">
    <property type="entry name" value="coaBC_dfp"/>
    <property type="match status" value="1"/>
</dbReference>
<feature type="domain" description="DNA/pantothenate metabolism flavoprotein C-terminal" evidence="6">
    <location>
        <begin position="186"/>
        <end position="393"/>
    </location>
</feature>
<dbReference type="SUPFAM" id="SSF102645">
    <property type="entry name" value="CoaB-like"/>
    <property type="match status" value="1"/>
</dbReference>
<dbReference type="EMBL" id="RJVI01000001">
    <property type="protein sequence ID" value="ROR34476.1"/>
    <property type="molecule type" value="Genomic_DNA"/>
</dbReference>
<dbReference type="OrthoDB" id="9802554at2"/>
<dbReference type="Gene3D" id="3.40.50.1950">
    <property type="entry name" value="Flavin prenyltransferase-like"/>
    <property type="match status" value="1"/>
</dbReference>
<feature type="region of interest" description="Phosphopantothenoylcysteine decarboxylase" evidence="3">
    <location>
        <begin position="1"/>
        <end position="190"/>
    </location>
</feature>
<comment type="caution">
    <text evidence="3">Lacks conserved residue(s) required for the propagation of feature annotation.</text>
</comment>
<dbReference type="UniPathway" id="UPA00241">
    <property type="reaction ID" value="UER00353"/>
</dbReference>
<comment type="caution">
    <text evidence="7">The sequence shown here is derived from an EMBL/GenBank/DDBJ whole genome shotgun (WGS) entry which is preliminary data.</text>
</comment>
<evidence type="ECO:0000313" key="7">
    <source>
        <dbReference type="EMBL" id="ROR34476.1"/>
    </source>
</evidence>
<comment type="pathway">
    <text evidence="3 4">Cofactor biosynthesis; coenzyme A biosynthesis; CoA from (R)-pantothenate: step 3/5.</text>
</comment>
<comment type="pathway">
    <text evidence="3 4">Cofactor biosynthesis; coenzyme A biosynthesis; CoA from (R)-pantothenate: step 2/5.</text>
</comment>
<comment type="cofactor">
    <cofactor evidence="3">
        <name>Mg(2+)</name>
        <dbReference type="ChEBI" id="CHEBI:18420"/>
    </cofactor>
</comment>
<dbReference type="InterPro" id="IPR007085">
    <property type="entry name" value="DNA/pantothenate-metab_flavo_C"/>
</dbReference>
<dbReference type="GO" id="GO:0004633">
    <property type="term" value="F:phosphopantothenoylcysteine decarboxylase activity"/>
    <property type="evidence" value="ECO:0007669"/>
    <property type="project" value="UniProtKB-UniRule"/>
</dbReference>
<dbReference type="GO" id="GO:0015937">
    <property type="term" value="P:coenzyme A biosynthetic process"/>
    <property type="evidence" value="ECO:0007669"/>
    <property type="project" value="UniProtKB-UniRule"/>
</dbReference>
<dbReference type="EC" id="6.3.2.5" evidence="3"/>
<feature type="binding site" evidence="3">
    <location>
        <begin position="305"/>
        <end position="308"/>
    </location>
    <ligand>
        <name>CTP</name>
        <dbReference type="ChEBI" id="CHEBI:37563"/>
    </ligand>
</feature>
<dbReference type="RefSeq" id="WP_123399685.1">
    <property type="nucleotide sequence ID" value="NZ_RJVI01000001.1"/>
</dbReference>
<comment type="function">
    <text evidence="3">Catalyzes two sequential steps in the biosynthesis of coenzyme A. In the first step cysteine is conjugated to 4'-phosphopantothenate to form 4-phosphopantothenoylcysteine. In the second step the latter compound is decarboxylated to form 4'-phosphopantotheine.</text>
</comment>
<feature type="binding site" evidence="3">
    <location>
        <position position="337"/>
    </location>
    <ligand>
        <name>CTP</name>
        <dbReference type="ChEBI" id="CHEBI:37563"/>
    </ligand>
</feature>
<evidence type="ECO:0000256" key="2">
    <source>
        <dbReference type="ARBA" id="ARBA00023239"/>
    </source>
</evidence>
<organism evidence="7 8">
    <name type="scientific">Inmirania thermothiophila</name>
    <dbReference type="NCBI Taxonomy" id="1750597"/>
    <lineage>
        <taxon>Bacteria</taxon>
        <taxon>Pseudomonadati</taxon>
        <taxon>Pseudomonadota</taxon>
        <taxon>Gammaproteobacteria</taxon>
        <taxon>Chromatiales</taxon>
        <taxon>Ectothiorhodospiraceae</taxon>
        <taxon>Inmirania</taxon>
    </lineage>
</organism>
<sequence>MSALAGRRIVLGVSGGVAAYKAAELARELVRAGAEVDAVLTRGATAFVTPLLFQAVTGRPAREALLDPQAEAGMGHIELARRADLVLVAPATAHLLARLAHGLADDLLTTLCLATRAPLALAPAMNAAMWAHPATQDNVARLRARGAHVLGPAEGALACGEEGPGRMLEPAEIAAAVQGLLERGPLAGLRVLVTAGPTREAIDPVRYISNRSSGRMGYAVAQACREAGAEVVLVSGPTALAPPPGVRLVRVESAAEMLAAVEAEVDACAIFIAAAAVADYRPAETAPAKIKKRAQRLGLELVRNPDILATVARRRPRPFVVGFAAETEAVEANARAKLAAKGLDLVAANRVGPGIGFDREDNELTLIWEDGAEPLGRASKLELARRLVARIAERHGARDPAADPGSAPRP</sequence>
<proteinExistence type="inferred from homology"/>
<dbReference type="PANTHER" id="PTHR14359:SF6">
    <property type="entry name" value="PHOSPHOPANTOTHENOYLCYSTEINE DECARBOXYLASE"/>
    <property type="match status" value="1"/>
</dbReference>
<dbReference type="GO" id="GO:0046872">
    <property type="term" value="F:metal ion binding"/>
    <property type="evidence" value="ECO:0007669"/>
    <property type="project" value="UniProtKB-KW"/>
</dbReference>
<keyword evidence="3" id="KW-0479">Metal-binding</keyword>
<feature type="binding site" evidence="3">
    <location>
        <position position="279"/>
    </location>
    <ligand>
        <name>CTP</name>
        <dbReference type="ChEBI" id="CHEBI:37563"/>
    </ligand>
</feature>
<keyword evidence="3 4" id="KW-0288">FMN</keyword>
<evidence type="ECO:0000256" key="3">
    <source>
        <dbReference type="HAMAP-Rule" id="MF_02225"/>
    </source>
</evidence>
<feature type="region of interest" description="Phosphopantothenate--cysteine ligase" evidence="3">
    <location>
        <begin position="191"/>
        <end position="410"/>
    </location>
</feature>
<reference evidence="7 8" key="1">
    <citation type="submission" date="2018-11" db="EMBL/GenBank/DDBJ databases">
        <title>Genomic Encyclopedia of Type Strains, Phase IV (KMG-IV): sequencing the most valuable type-strain genomes for metagenomic binning, comparative biology and taxonomic classification.</title>
        <authorList>
            <person name="Goeker M."/>
        </authorList>
    </citation>
    <scope>NUCLEOTIDE SEQUENCE [LARGE SCALE GENOMIC DNA]</scope>
    <source>
        <strain evidence="7 8">DSM 100275</strain>
    </source>
</reference>
<name>A0A3N1Y6M6_9GAMM</name>
<dbReference type="Proteomes" id="UP000276634">
    <property type="component" value="Unassembled WGS sequence"/>
</dbReference>
<comment type="similarity">
    <text evidence="3 4">In the C-terminal section; belongs to the PPC synthetase family.</text>
</comment>
<keyword evidence="3" id="KW-0511">Multifunctional enzyme</keyword>
<dbReference type="GO" id="GO:0004632">
    <property type="term" value="F:phosphopantothenate--cysteine ligase activity"/>
    <property type="evidence" value="ECO:0007669"/>
    <property type="project" value="UniProtKB-UniRule"/>
</dbReference>
<evidence type="ECO:0000256" key="1">
    <source>
        <dbReference type="ARBA" id="ARBA00022793"/>
    </source>
</evidence>
<dbReference type="HAMAP" id="MF_02225">
    <property type="entry name" value="CoaBC"/>
    <property type="match status" value="1"/>
</dbReference>
<feature type="binding site" evidence="3">
    <location>
        <position position="289"/>
    </location>
    <ligand>
        <name>CTP</name>
        <dbReference type="ChEBI" id="CHEBI:37563"/>
    </ligand>
</feature>
<dbReference type="SUPFAM" id="SSF52507">
    <property type="entry name" value="Homo-oligomeric flavin-containing Cys decarboxylases, HFCD"/>
    <property type="match status" value="1"/>
</dbReference>
<dbReference type="GO" id="GO:0010181">
    <property type="term" value="F:FMN binding"/>
    <property type="evidence" value="ECO:0007669"/>
    <property type="project" value="UniProtKB-UniRule"/>
</dbReference>
<dbReference type="InterPro" id="IPR003382">
    <property type="entry name" value="Flavoprotein"/>
</dbReference>
<keyword evidence="8" id="KW-1185">Reference proteome</keyword>
<feature type="binding site" evidence="3">
    <location>
        <position position="341"/>
    </location>
    <ligand>
        <name>CTP</name>
        <dbReference type="ChEBI" id="CHEBI:37563"/>
    </ligand>
</feature>
<evidence type="ECO:0000313" key="8">
    <source>
        <dbReference type="Proteomes" id="UP000276634"/>
    </source>
</evidence>
<dbReference type="Pfam" id="PF02441">
    <property type="entry name" value="Flavoprotein"/>
    <property type="match status" value="1"/>
</dbReference>
<comment type="catalytic activity">
    <reaction evidence="3 4">
        <text>N-[(R)-4-phosphopantothenoyl]-L-cysteine + H(+) = (R)-4'-phosphopantetheine + CO2</text>
        <dbReference type="Rhea" id="RHEA:16793"/>
        <dbReference type="ChEBI" id="CHEBI:15378"/>
        <dbReference type="ChEBI" id="CHEBI:16526"/>
        <dbReference type="ChEBI" id="CHEBI:59458"/>
        <dbReference type="ChEBI" id="CHEBI:61723"/>
        <dbReference type="EC" id="4.1.1.36"/>
    </reaction>
</comment>
<feature type="domain" description="Flavoprotein" evidence="5">
    <location>
        <begin position="8"/>
        <end position="178"/>
    </location>
</feature>
<dbReference type="GO" id="GO:0015941">
    <property type="term" value="P:pantothenate catabolic process"/>
    <property type="evidence" value="ECO:0007669"/>
    <property type="project" value="InterPro"/>
</dbReference>
<evidence type="ECO:0000259" key="5">
    <source>
        <dbReference type="Pfam" id="PF02441"/>
    </source>
</evidence>
<keyword evidence="1 3" id="KW-0210">Decarboxylase</keyword>
<dbReference type="AlphaFoldDB" id="A0A3N1Y6M6"/>
<dbReference type="Gene3D" id="3.40.50.10300">
    <property type="entry name" value="CoaB-like"/>
    <property type="match status" value="1"/>
</dbReference>
<keyword evidence="3" id="KW-0460">Magnesium</keyword>
<dbReference type="InterPro" id="IPR036551">
    <property type="entry name" value="Flavin_trans-like"/>
</dbReference>
<dbReference type="GO" id="GO:0071513">
    <property type="term" value="C:phosphopantothenoylcysteine decarboxylase complex"/>
    <property type="evidence" value="ECO:0007669"/>
    <property type="project" value="TreeGrafter"/>
</dbReference>
<accession>A0A3N1Y6M6</accession>
<keyword evidence="2 3" id="KW-0456">Lyase</keyword>
<comment type="catalytic activity">
    <reaction evidence="3 4">
        <text>(R)-4'-phosphopantothenate + L-cysteine + CTP = N-[(R)-4-phosphopantothenoyl]-L-cysteine + CMP + diphosphate + H(+)</text>
        <dbReference type="Rhea" id="RHEA:19397"/>
        <dbReference type="ChEBI" id="CHEBI:10986"/>
        <dbReference type="ChEBI" id="CHEBI:15378"/>
        <dbReference type="ChEBI" id="CHEBI:33019"/>
        <dbReference type="ChEBI" id="CHEBI:35235"/>
        <dbReference type="ChEBI" id="CHEBI:37563"/>
        <dbReference type="ChEBI" id="CHEBI:59458"/>
        <dbReference type="ChEBI" id="CHEBI:60377"/>
        <dbReference type="EC" id="6.3.2.5"/>
    </reaction>
</comment>
<dbReference type="InterPro" id="IPR005252">
    <property type="entry name" value="CoaBC"/>
</dbReference>